<evidence type="ECO:0000313" key="8">
    <source>
        <dbReference type="EMBL" id="VEL17892.1"/>
    </source>
</evidence>
<keyword evidence="6 7" id="KW-0472">Membrane</keyword>
<dbReference type="PANTHER" id="PTHR11689:SF136">
    <property type="entry name" value="H(+)_CL(-) EXCHANGE TRANSPORTER 7"/>
    <property type="match status" value="1"/>
</dbReference>
<keyword evidence="9" id="KW-1185">Reference proteome</keyword>
<keyword evidence="3" id="KW-0677">Repeat</keyword>
<evidence type="ECO:0000256" key="7">
    <source>
        <dbReference type="SAM" id="Phobius"/>
    </source>
</evidence>
<keyword evidence="4 7" id="KW-1133">Transmembrane helix</keyword>
<dbReference type="AlphaFoldDB" id="A0A448WQW2"/>
<organism evidence="8 9">
    <name type="scientific">Protopolystoma xenopodis</name>
    <dbReference type="NCBI Taxonomy" id="117903"/>
    <lineage>
        <taxon>Eukaryota</taxon>
        <taxon>Metazoa</taxon>
        <taxon>Spiralia</taxon>
        <taxon>Lophotrochozoa</taxon>
        <taxon>Platyhelminthes</taxon>
        <taxon>Monogenea</taxon>
        <taxon>Polyopisthocotylea</taxon>
        <taxon>Polystomatidea</taxon>
        <taxon>Polystomatidae</taxon>
        <taxon>Protopolystoma</taxon>
    </lineage>
</organism>
<dbReference type="Proteomes" id="UP000784294">
    <property type="component" value="Unassembled WGS sequence"/>
</dbReference>
<dbReference type="InterPro" id="IPR014743">
    <property type="entry name" value="Cl-channel_core"/>
</dbReference>
<keyword evidence="2 7" id="KW-0812">Transmembrane</keyword>
<gene>
    <name evidence="8" type="ORF">PXEA_LOCUS11332</name>
</gene>
<dbReference type="InterPro" id="IPR051280">
    <property type="entry name" value="Cl-channel/antiporter"/>
</dbReference>
<protein>
    <recommendedName>
        <fullName evidence="10">Major facilitator superfamily (MFS) profile domain-containing protein</fullName>
    </recommendedName>
</protein>
<dbReference type="GO" id="GO:0015108">
    <property type="term" value="F:chloride transmembrane transporter activity"/>
    <property type="evidence" value="ECO:0007669"/>
    <property type="project" value="InterPro"/>
</dbReference>
<dbReference type="EMBL" id="CAAALY010034681">
    <property type="protein sequence ID" value="VEL17892.1"/>
    <property type="molecule type" value="Genomic_DNA"/>
</dbReference>
<dbReference type="Gene3D" id="1.10.3080.10">
    <property type="entry name" value="Clc chloride channel"/>
    <property type="match status" value="1"/>
</dbReference>
<evidence type="ECO:0000313" key="9">
    <source>
        <dbReference type="Proteomes" id="UP000784294"/>
    </source>
</evidence>
<proteinExistence type="predicted"/>
<name>A0A448WQW2_9PLAT</name>
<comment type="caution">
    <text evidence="8">The sequence shown here is derived from an EMBL/GenBank/DDBJ whole genome shotgun (WGS) entry which is preliminary data.</text>
</comment>
<dbReference type="GO" id="GO:0005765">
    <property type="term" value="C:lysosomal membrane"/>
    <property type="evidence" value="ECO:0007669"/>
    <property type="project" value="TreeGrafter"/>
</dbReference>
<evidence type="ECO:0000256" key="1">
    <source>
        <dbReference type="ARBA" id="ARBA00004141"/>
    </source>
</evidence>
<evidence type="ECO:0000256" key="3">
    <source>
        <dbReference type="ARBA" id="ARBA00022737"/>
    </source>
</evidence>
<dbReference type="PRINTS" id="PR00762">
    <property type="entry name" value="CLCHANNEL"/>
</dbReference>
<comment type="subcellular location">
    <subcellularLocation>
        <location evidence="1">Membrane</location>
        <topology evidence="1">Multi-pass membrane protein</topology>
    </subcellularLocation>
</comment>
<evidence type="ECO:0000256" key="4">
    <source>
        <dbReference type="ARBA" id="ARBA00022989"/>
    </source>
</evidence>
<dbReference type="InterPro" id="IPR001807">
    <property type="entry name" value="ClC"/>
</dbReference>
<reference evidence="8" key="1">
    <citation type="submission" date="2018-11" db="EMBL/GenBank/DDBJ databases">
        <authorList>
            <consortium name="Pathogen Informatics"/>
        </authorList>
    </citation>
    <scope>NUCLEOTIDE SEQUENCE</scope>
</reference>
<dbReference type="PANTHER" id="PTHR11689">
    <property type="entry name" value="CHLORIDE CHANNEL PROTEIN CLC FAMILY MEMBER"/>
    <property type="match status" value="1"/>
</dbReference>
<sequence>MANLTFPNLFTDPRKFALIGAAAQLGGIVRMTASLTVILMEATGNVSFGLPILFTLLFAKFSGDYFNEL</sequence>
<evidence type="ECO:0008006" key="10">
    <source>
        <dbReference type="Google" id="ProtNLM"/>
    </source>
</evidence>
<feature type="transmembrane region" description="Helical" evidence="7">
    <location>
        <begin position="46"/>
        <end position="63"/>
    </location>
</feature>
<evidence type="ECO:0000256" key="2">
    <source>
        <dbReference type="ARBA" id="ARBA00022692"/>
    </source>
</evidence>
<dbReference type="OrthoDB" id="428525at2759"/>
<accession>A0A448WQW2</accession>
<dbReference type="SUPFAM" id="SSF81340">
    <property type="entry name" value="Clc chloride channel"/>
    <property type="match status" value="1"/>
</dbReference>
<evidence type="ECO:0000256" key="6">
    <source>
        <dbReference type="ARBA" id="ARBA00023136"/>
    </source>
</evidence>
<evidence type="ECO:0000256" key="5">
    <source>
        <dbReference type="ARBA" id="ARBA00023122"/>
    </source>
</evidence>
<keyword evidence="5" id="KW-0129">CBS domain</keyword>
<dbReference type="Pfam" id="PF00654">
    <property type="entry name" value="Voltage_CLC"/>
    <property type="match status" value="1"/>
</dbReference>